<feature type="transmembrane region" description="Helical" evidence="7">
    <location>
        <begin position="30"/>
        <end position="51"/>
    </location>
</feature>
<sequence length="317" mass="34650">MSNSGQYDAGRNVLLDWNKRIKKLYQAQKITYINLFTYSAIMTAELIIGYMTHLTVLIADGLNNLTGVCGALILIFGLHMAVKPPDKSHVLGHWQFENVAALLSAAIMFAVSIQIFISGFESLQRYFAGETINPNLWSLGISLISGVLITGLALINSHQGFKLNNTALTASGKDLQSDAITSFGTFLSICGAYLGLKWLDGIATLIVGGFILHASITIFRTTIMKLTEGFDPQVIDKYSETVSNVDGVLGVQSIEPRYLGDQVVIQVGIYLADHTDLNTSYVIGERVENALMETYDILDADVKAYPLSLKKKQDVAD</sequence>
<evidence type="ECO:0000256" key="5">
    <source>
        <dbReference type="ARBA" id="ARBA00022989"/>
    </source>
</evidence>
<feature type="transmembrane region" description="Helical" evidence="7">
    <location>
        <begin position="175"/>
        <end position="196"/>
    </location>
</feature>
<keyword evidence="3" id="KW-0813">Transport</keyword>
<keyword evidence="5 7" id="KW-1133">Transmembrane helix</keyword>
<dbReference type="Gene3D" id="3.30.70.1350">
    <property type="entry name" value="Cation efflux protein, cytoplasmic domain"/>
    <property type="match status" value="1"/>
</dbReference>
<evidence type="ECO:0000259" key="8">
    <source>
        <dbReference type="Pfam" id="PF01545"/>
    </source>
</evidence>
<dbReference type="InterPro" id="IPR027470">
    <property type="entry name" value="Cation_efflux_CTD"/>
</dbReference>
<protein>
    <submittedName>
        <fullName evidence="10">Cation transporter</fullName>
    </submittedName>
</protein>
<evidence type="ECO:0000256" key="2">
    <source>
        <dbReference type="ARBA" id="ARBA00008114"/>
    </source>
</evidence>
<feature type="transmembrane region" description="Helical" evidence="7">
    <location>
        <begin position="57"/>
        <end position="78"/>
    </location>
</feature>
<dbReference type="Pfam" id="PF01545">
    <property type="entry name" value="Cation_efflux"/>
    <property type="match status" value="1"/>
</dbReference>
<dbReference type="NCBIfam" id="TIGR01297">
    <property type="entry name" value="CDF"/>
    <property type="match status" value="1"/>
</dbReference>
<dbReference type="PANTHER" id="PTHR43840:SF50">
    <property type="entry name" value="MANGANESE EFFLUX SYSTEM PROTEIN MNES"/>
    <property type="match status" value="1"/>
</dbReference>
<gene>
    <name evidence="10" type="ORF">PL11_004110</name>
</gene>
<feature type="transmembrane region" description="Helical" evidence="7">
    <location>
        <begin position="137"/>
        <end position="155"/>
    </location>
</feature>
<dbReference type="InterPro" id="IPR036837">
    <property type="entry name" value="Cation_efflux_CTD_sf"/>
</dbReference>
<dbReference type="InterPro" id="IPR027469">
    <property type="entry name" value="Cation_efflux_TMD_sf"/>
</dbReference>
<keyword evidence="11" id="KW-1185">Reference proteome</keyword>
<dbReference type="Gene3D" id="1.20.1510.10">
    <property type="entry name" value="Cation efflux protein transmembrane domain"/>
    <property type="match status" value="1"/>
</dbReference>
<dbReference type="PANTHER" id="PTHR43840">
    <property type="entry name" value="MITOCHONDRIAL METAL TRANSPORTER 1-RELATED"/>
    <property type="match status" value="1"/>
</dbReference>
<evidence type="ECO:0000256" key="6">
    <source>
        <dbReference type="ARBA" id="ARBA00023136"/>
    </source>
</evidence>
<feature type="domain" description="Cation efflux protein transmembrane" evidence="8">
    <location>
        <begin position="33"/>
        <end position="225"/>
    </location>
</feature>
<evidence type="ECO:0000259" key="9">
    <source>
        <dbReference type="Pfam" id="PF16916"/>
    </source>
</evidence>
<evidence type="ECO:0000313" key="10">
    <source>
        <dbReference type="EMBL" id="AQW21161.1"/>
    </source>
</evidence>
<dbReference type="eggNOG" id="COG0053">
    <property type="taxonomic scope" value="Bacteria"/>
</dbReference>
<dbReference type="KEGG" id="lcu:PL11_004110"/>
<feature type="transmembrane region" description="Helical" evidence="7">
    <location>
        <begin position="99"/>
        <end position="117"/>
    </location>
</feature>
<accession>A0A1S6QHT8</accession>
<dbReference type="InterPro" id="IPR058533">
    <property type="entry name" value="Cation_efflux_TM"/>
</dbReference>
<dbReference type="OrthoDB" id="9806522at2"/>
<dbReference type="SUPFAM" id="SSF161111">
    <property type="entry name" value="Cation efflux protein transmembrane domain-like"/>
    <property type="match status" value="1"/>
</dbReference>
<comment type="similarity">
    <text evidence="2">Belongs to the cation diffusion facilitator (CDF) transporter (TC 2.A.4) family.</text>
</comment>
<dbReference type="AlphaFoldDB" id="A0A1S6QHT8"/>
<feature type="transmembrane region" description="Helical" evidence="7">
    <location>
        <begin position="202"/>
        <end position="219"/>
    </location>
</feature>
<comment type="subcellular location">
    <subcellularLocation>
        <location evidence="1">Membrane</location>
        <topology evidence="1">Multi-pass membrane protein</topology>
    </subcellularLocation>
</comment>
<dbReference type="RefSeq" id="WP_035166554.1">
    <property type="nucleotide sequence ID" value="NZ_CP018906.1"/>
</dbReference>
<dbReference type="InterPro" id="IPR050291">
    <property type="entry name" value="CDF_Transporter"/>
</dbReference>
<dbReference type="GO" id="GO:0016020">
    <property type="term" value="C:membrane"/>
    <property type="evidence" value="ECO:0007669"/>
    <property type="project" value="UniProtKB-SubCell"/>
</dbReference>
<evidence type="ECO:0000256" key="1">
    <source>
        <dbReference type="ARBA" id="ARBA00004141"/>
    </source>
</evidence>
<dbReference type="GO" id="GO:0008324">
    <property type="term" value="F:monoatomic cation transmembrane transporter activity"/>
    <property type="evidence" value="ECO:0007669"/>
    <property type="project" value="InterPro"/>
</dbReference>
<evidence type="ECO:0000256" key="7">
    <source>
        <dbReference type="SAM" id="Phobius"/>
    </source>
</evidence>
<dbReference type="EMBL" id="CP018906">
    <property type="protein sequence ID" value="AQW21161.1"/>
    <property type="molecule type" value="Genomic_DNA"/>
</dbReference>
<dbReference type="SUPFAM" id="SSF160240">
    <property type="entry name" value="Cation efflux protein cytoplasmic domain-like"/>
    <property type="match status" value="1"/>
</dbReference>
<reference evidence="10 11" key="1">
    <citation type="journal article" date="2015" name="Genome Announc.">
        <title>Genome Sequence of Lactobacillus curieae CCTCC M 2011381T, a Novel Producer of Gamma-aminobutyric Acid.</title>
        <authorList>
            <person name="Wang Y."/>
            <person name="Wang Y."/>
            <person name="Lang C."/>
            <person name="Wei D."/>
            <person name="Xu P."/>
            <person name="Xie J."/>
        </authorList>
    </citation>
    <scope>NUCLEOTIDE SEQUENCE [LARGE SCALE GENOMIC DNA]</scope>
    <source>
        <strain evidence="10 11">CCTCC M 2011381</strain>
    </source>
</reference>
<dbReference type="InterPro" id="IPR002524">
    <property type="entry name" value="Cation_efflux"/>
</dbReference>
<keyword evidence="4 7" id="KW-0812">Transmembrane</keyword>
<feature type="domain" description="Cation efflux protein cytoplasmic" evidence="9">
    <location>
        <begin position="232"/>
        <end position="297"/>
    </location>
</feature>
<keyword evidence="6 7" id="KW-0472">Membrane</keyword>
<name>A0A1S6QHT8_9LACO</name>
<evidence type="ECO:0000256" key="3">
    <source>
        <dbReference type="ARBA" id="ARBA00022448"/>
    </source>
</evidence>
<evidence type="ECO:0000256" key="4">
    <source>
        <dbReference type="ARBA" id="ARBA00022692"/>
    </source>
</evidence>
<dbReference type="Proteomes" id="UP000030361">
    <property type="component" value="Chromosome"/>
</dbReference>
<proteinExistence type="inferred from homology"/>
<organism evidence="10 11">
    <name type="scientific">Lentilactobacillus curieae</name>
    <dbReference type="NCBI Taxonomy" id="1138822"/>
    <lineage>
        <taxon>Bacteria</taxon>
        <taxon>Bacillati</taxon>
        <taxon>Bacillota</taxon>
        <taxon>Bacilli</taxon>
        <taxon>Lactobacillales</taxon>
        <taxon>Lactobacillaceae</taxon>
        <taxon>Lentilactobacillus</taxon>
    </lineage>
</organism>
<dbReference type="Pfam" id="PF16916">
    <property type="entry name" value="ZT_dimer"/>
    <property type="match status" value="1"/>
</dbReference>
<evidence type="ECO:0000313" key="11">
    <source>
        <dbReference type="Proteomes" id="UP000030361"/>
    </source>
</evidence>